<evidence type="ECO:0000313" key="4">
    <source>
        <dbReference type="Proteomes" id="UP000319040"/>
    </source>
</evidence>
<dbReference type="Pfam" id="PF25231">
    <property type="entry name" value="DUF7847"/>
    <property type="match status" value="1"/>
</dbReference>
<keyword evidence="4" id="KW-1185">Reference proteome</keyword>
<dbReference type="EMBL" id="FXTB01000010">
    <property type="protein sequence ID" value="SMO85971.1"/>
    <property type="molecule type" value="Genomic_DNA"/>
</dbReference>
<dbReference type="Proteomes" id="UP000319040">
    <property type="component" value="Unassembled WGS sequence"/>
</dbReference>
<feature type="transmembrane region" description="Helical" evidence="1">
    <location>
        <begin position="36"/>
        <end position="55"/>
    </location>
</feature>
<keyword evidence="1" id="KW-0472">Membrane</keyword>
<proteinExistence type="predicted"/>
<keyword evidence="1" id="KW-0812">Transmembrane</keyword>
<dbReference type="InterPro" id="IPR057169">
    <property type="entry name" value="DUF7847"/>
</dbReference>
<feature type="domain" description="DUF7847" evidence="2">
    <location>
        <begin position="36"/>
        <end position="258"/>
    </location>
</feature>
<dbReference type="AlphaFoldDB" id="A0A521ERC4"/>
<reference evidence="3 4" key="1">
    <citation type="submission" date="2017-05" db="EMBL/GenBank/DDBJ databases">
        <authorList>
            <person name="Varghese N."/>
            <person name="Submissions S."/>
        </authorList>
    </citation>
    <scope>NUCLEOTIDE SEQUENCE [LARGE SCALE GENOMIC DNA]</scope>
    <source>
        <strain evidence="3 4">DSM 27040</strain>
    </source>
</reference>
<gene>
    <name evidence="3" type="ORF">SAMN06265379_11084</name>
</gene>
<dbReference type="RefSeq" id="WP_142534403.1">
    <property type="nucleotide sequence ID" value="NZ_FXTB01000010.1"/>
</dbReference>
<evidence type="ECO:0000313" key="3">
    <source>
        <dbReference type="EMBL" id="SMO85971.1"/>
    </source>
</evidence>
<feature type="transmembrane region" description="Helical" evidence="1">
    <location>
        <begin position="154"/>
        <end position="170"/>
    </location>
</feature>
<evidence type="ECO:0000259" key="2">
    <source>
        <dbReference type="Pfam" id="PF25231"/>
    </source>
</evidence>
<feature type="transmembrane region" description="Helical" evidence="1">
    <location>
        <begin position="84"/>
        <end position="107"/>
    </location>
</feature>
<protein>
    <recommendedName>
        <fullName evidence="2">DUF7847 domain-containing protein</fullName>
    </recommendedName>
</protein>
<organism evidence="3 4">
    <name type="scientific">Saccharicrinis carchari</name>
    <dbReference type="NCBI Taxonomy" id="1168039"/>
    <lineage>
        <taxon>Bacteria</taxon>
        <taxon>Pseudomonadati</taxon>
        <taxon>Bacteroidota</taxon>
        <taxon>Bacteroidia</taxon>
        <taxon>Marinilabiliales</taxon>
        <taxon>Marinilabiliaceae</taxon>
        <taxon>Saccharicrinis</taxon>
    </lineage>
</organism>
<feature type="transmembrane region" description="Helical" evidence="1">
    <location>
        <begin position="128"/>
        <end position="148"/>
    </location>
</feature>
<keyword evidence="1" id="KW-1133">Transmembrane helix</keyword>
<evidence type="ECO:0000256" key="1">
    <source>
        <dbReference type="SAM" id="Phobius"/>
    </source>
</evidence>
<feature type="transmembrane region" description="Helical" evidence="1">
    <location>
        <begin position="233"/>
        <end position="260"/>
    </location>
</feature>
<sequence length="290" mass="32037">MLNQKVELQKKREFGDVLNASFAFIKQEYKGLGRVLLLYAGIPVLVQAILSTVYVDTSLADALRNLTNPEASQDVVRAMPGKAFLFNLINVIVQVFLSGLAYCYIVLYAKKGDQQVDIKEVWHKFTSFFGAFLGYNILTGLILVVAFLALILPGLYIMVPLSIILIVKVAEDQGYGASFSRCFYLIKNHWWQTFGLLIIASIILLILSSLFGVPAGIVAGTQGILNPDANLLSFPFMLTAFVSTIGTAIVTPIPAIILSFQYYSLVEHKDNTALLYKIDKINENGGMHND</sequence>
<name>A0A521ERC4_SACCC</name>
<feature type="transmembrane region" description="Helical" evidence="1">
    <location>
        <begin position="190"/>
        <end position="213"/>
    </location>
</feature>
<dbReference type="OrthoDB" id="1049480at2"/>
<accession>A0A521ERC4</accession>